<organism evidence="1 2">
    <name type="scientific">Paenibacillus vortex V453</name>
    <dbReference type="NCBI Taxonomy" id="715225"/>
    <lineage>
        <taxon>Bacteria</taxon>
        <taxon>Bacillati</taxon>
        <taxon>Bacillota</taxon>
        <taxon>Bacilli</taxon>
        <taxon>Bacillales</taxon>
        <taxon>Paenibacillaceae</taxon>
        <taxon>Paenibacillus</taxon>
    </lineage>
</organism>
<gene>
    <name evidence="1" type="ORF">PVOR_15394</name>
</gene>
<reference evidence="1 2" key="1">
    <citation type="journal article" date="2010" name="BMC Genomics">
        <title>Genome sequence of the pattern forming Paenibacillus vortex bacterium reveals potential for thriving in complex environments.</title>
        <authorList>
            <person name="Sirota-Madi A."/>
            <person name="Olender T."/>
            <person name="Helman Y."/>
            <person name="Ingham C."/>
            <person name="Brainis I."/>
            <person name="Roth D."/>
            <person name="Hagi E."/>
            <person name="Brodsky L."/>
            <person name="Leshkowitz D."/>
            <person name="Galatenko V."/>
            <person name="Nikolaev V."/>
            <person name="Mugasimangalam R.C."/>
            <person name="Bransburg-Zabary S."/>
            <person name="Gutnick D.L."/>
            <person name="Lancet D."/>
            <person name="Ben-Jacob E."/>
        </authorList>
    </citation>
    <scope>NUCLEOTIDE SEQUENCE [LARGE SCALE GENOMIC DNA]</scope>
    <source>
        <strain evidence="1 2">V453</strain>
    </source>
</reference>
<proteinExistence type="predicted"/>
<dbReference type="Proteomes" id="UP000003094">
    <property type="component" value="Unassembled WGS sequence"/>
</dbReference>
<dbReference type="KEGG" id="pvo:PVOR_15394"/>
<evidence type="ECO:0000313" key="2">
    <source>
        <dbReference type="Proteomes" id="UP000003094"/>
    </source>
</evidence>
<protein>
    <submittedName>
        <fullName evidence="1">Uncharacterized protein</fullName>
    </submittedName>
</protein>
<dbReference type="EMBL" id="ADHJ01000023">
    <property type="protein sequence ID" value="EFU41030.1"/>
    <property type="molecule type" value="Genomic_DNA"/>
</dbReference>
<keyword evidence="2" id="KW-1185">Reference proteome</keyword>
<accession>A0A2R9SUI6</accession>
<comment type="caution">
    <text evidence="1">The sequence shown here is derived from an EMBL/GenBank/DDBJ whole genome shotgun (WGS) entry which is preliminary data.</text>
</comment>
<name>A0A2R9SUI6_9BACL</name>
<sequence length="44" mass="5313">MQNQIFSEGIGSKFNIVCFHRFREIWINVNKIEEFEEGLIIRKV</sequence>
<evidence type="ECO:0000313" key="1">
    <source>
        <dbReference type="EMBL" id="EFU41030.1"/>
    </source>
</evidence>
<dbReference type="AlphaFoldDB" id="A0A2R9SUI6"/>